<reference evidence="6 7" key="1">
    <citation type="submission" date="2021-10" db="EMBL/GenBank/DDBJ databases">
        <title>Anaerobic single-cell dispensing facilitates the cultivation of human gut bacteria.</title>
        <authorList>
            <person name="Afrizal A."/>
        </authorList>
    </citation>
    <scope>NUCLEOTIDE SEQUENCE [LARGE SCALE GENOMIC DNA]</scope>
    <source>
        <strain evidence="6 7">CLA-AA-H224</strain>
    </source>
</reference>
<comment type="caution">
    <text evidence="6">The sequence shown here is derived from an EMBL/GenBank/DDBJ whole genome shotgun (WGS) entry which is preliminary data.</text>
</comment>
<keyword evidence="2" id="KW-0805">Transcription regulation</keyword>
<dbReference type="Proteomes" id="UP001198200">
    <property type="component" value="Unassembled WGS sequence"/>
</dbReference>
<keyword evidence="4" id="KW-0804">Transcription</keyword>
<dbReference type="SUPFAM" id="SSF46785">
    <property type="entry name" value="Winged helix' DNA-binding domain"/>
    <property type="match status" value="1"/>
</dbReference>
<keyword evidence="7" id="KW-1185">Reference proteome</keyword>
<evidence type="ECO:0000313" key="7">
    <source>
        <dbReference type="Proteomes" id="UP001198200"/>
    </source>
</evidence>
<organism evidence="6 7">
    <name type="scientific">Anthropogastromicrobium aceti</name>
    <dbReference type="NCBI Taxonomy" id="2981768"/>
    <lineage>
        <taxon>Bacteria</taxon>
        <taxon>Bacillati</taxon>
        <taxon>Bacillota</taxon>
        <taxon>Clostridia</taxon>
        <taxon>Lachnospirales</taxon>
        <taxon>Lachnospiraceae</taxon>
        <taxon>Anthropogastromicrobium</taxon>
    </lineage>
</organism>
<dbReference type="InterPro" id="IPR050950">
    <property type="entry name" value="HTH-type_LysR_regulators"/>
</dbReference>
<proteinExistence type="inferred from homology"/>
<protein>
    <submittedName>
        <fullName evidence="6">LysR family transcriptional regulator</fullName>
    </submittedName>
</protein>
<dbReference type="InterPro" id="IPR005119">
    <property type="entry name" value="LysR_subst-bd"/>
</dbReference>
<evidence type="ECO:0000313" key="6">
    <source>
        <dbReference type="EMBL" id="MCC2223050.1"/>
    </source>
</evidence>
<evidence type="ECO:0000259" key="5">
    <source>
        <dbReference type="PROSITE" id="PS50931"/>
    </source>
</evidence>
<dbReference type="RefSeq" id="WP_308732563.1">
    <property type="nucleotide sequence ID" value="NZ_JAJEQN010000067.1"/>
</dbReference>
<dbReference type="PANTHER" id="PTHR30419:SF8">
    <property type="entry name" value="NITROGEN ASSIMILATION TRANSCRIPTIONAL ACTIVATOR-RELATED"/>
    <property type="match status" value="1"/>
</dbReference>
<name>A0AAE3E6Z2_9FIRM</name>
<dbReference type="PANTHER" id="PTHR30419">
    <property type="entry name" value="HTH-TYPE TRANSCRIPTIONAL REGULATOR YBHD"/>
    <property type="match status" value="1"/>
</dbReference>
<dbReference type="Gene3D" id="1.10.10.10">
    <property type="entry name" value="Winged helix-like DNA-binding domain superfamily/Winged helix DNA-binding domain"/>
    <property type="match status" value="1"/>
</dbReference>
<dbReference type="Pfam" id="PF03466">
    <property type="entry name" value="LysR_substrate"/>
    <property type="match status" value="1"/>
</dbReference>
<dbReference type="PROSITE" id="PS50931">
    <property type="entry name" value="HTH_LYSR"/>
    <property type="match status" value="1"/>
</dbReference>
<dbReference type="CDD" id="cd05466">
    <property type="entry name" value="PBP2_LTTR_substrate"/>
    <property type="match status" value="1"/>
</dbReference>
<dbReference type="Pfam" id="PF00126">
    <property type="entry name" value="HTH_1"/>
    <property type="match status" value="1"/>
</dbReference>
<dbReference type="InterPro" id="IPR036388">
    <property type="entry name" value="WH-like_DNA-bd_sf"/>
</dbReference>
<dbReference type="InterPro" id="IPR036390">
    <property type="entry name" value="WH_DNA-bd_sf"/>
</dbReference>
<dbReference type="InterPro" id="IPR000847">
    <property type="entry name" value="LysR_HTH_N"/>
</dbReference>
<dbReference type="GO" id="GO:0003700">
    <property type="term" value="F:DNA-binding transcription factor activity"/>
    <property type="evidence" value="ECO:0007669"/>
    <property type="project" value="InterPro"/>
</dbReference>
<evidence type="ECO:0000256" key="4">
    <source>
        <dbReference type="ARBA" id="ARBA00023163"/>
    </source>
</evidence>
<dbReference type="EMBL" id="JAJEQN010000067">
    <property type="protein sequence ID" value="MCC2223050.1"/>
    <property type="molecule type" value="Genomic_DNA"/>
</dbReference>
<evidence type="ECO:0000256" key="2">
    <source>
        <dbReference type="ARBA" id="ARBA00023015"/>
    </source>
</evidence>
<evidence type="ECO:0000256" key="1">
    <source>
        <dbReference type="ARBA" id="ARBA00009437"/>
    </source>
</evidence>
<evidence type="ECO:0000256" key="3">
    <source>
        <dbReference type="ARBA" id="ARBA00023125"/>
    </source>
</evidence>
<feature type="domain" description="HTH lysR-type" evidence="5">
    <location>
        <begin position="1"/>
        <end position="58"/>
    </location>
</feature>
<comment type="similarity">
    <text evidence="1">Belongs to the LysR transcriptional regulatory family.</text>
</comment>
<dbReference type="Gene3D" id="3.40.190.290">
    <property type="match status" value="1"/>
</dbReference>
<keyword evidence="3" id="KW-0238">DNA-binding</keyword>
<dbReference type="GO" id="GO:0003677">
    <property type="term" value="F:DNA binding"/>
    <property type="evidence" value="ECO:0007669"/>
    <property type="project" value="UniProtKB-KW"/>
</dbReference>
<accession>A0AAE3E6Z2</accession>
<dbReference type="GO" id="GO:0005829">
    <property type="term" value="C:cytosol"/>
    <property type="evidence" value="ECO:0007669"/>
    <property type="project" value="TreeGrafter"/>
</dbReference>
<sequence length="303" mass="34866">MNTENLKEFIVLAETKNFWEASERLYMNQSTLSKHIKNLESELGISLFTRTTRRVELTNYGRIFLPYAKSVIRSEFEGLSAIRRLQNIENGLLTIGVIPSMPQYHITQFLTDFQKAYPQTSIRITEDDPVNLMQYLEDEKCELIFQREEKMIFEKNFITDQHIIRLPYMQDNLVAIVPPSHPLATLHSVSLQQLKNERLCLIKEGSLMYQIAMDACQNANFVPNIVFTSHRIDSILDMVVSQNCVALLMDAHITQQSAISWCAIPIVPVISSQLSLCYRSDRALSKTAQLFVDFCSTKLFQSN</sequence>
<dbReference type="AlphaFoldDB" id="A0AAE3E6Z2"/>
<gene>
    <name evidence="6" type="ORF">LKD48_15725</name>
</gene>
<dbReference type="FunFam" id="1.10.10.10:FF:000001">
    <property type="entry name" value="LysR family transcriptional regulator"/>
    <property type="match status" value="1"/>
</dbReference>
<dbReference type="PRINTS" id="PR00039">
    <property type="entry name" value="HTHLYSR"/>
</dbReference>
<dbReference type="SUPFAM" id="SSF53850">
    <property type="entry name" value="Periplasmic binding protein-like II"/>
    <property type="match status" value="1"/>
</dbReference>